<dbReference type="OrthoDB" id="574359at2"/>
<keyword evidence="2" id="KW-1185">Reference proteome</keyword>
<reference evidence="1 2" key="1">
    <citation type="submission" date="2014-08" db="EMBL/GenBank/DDBJ databases">
        <title>Draft genome sequence of a novel L-asparaginase producing marine bacterium, Halomonas campaniensis.</title>
        <authorList>
            <person name="Sundarakrishnan B."/>
            <person name="Moushumi Priya A."/>
            <person name="Raman G."/>
            <person name="Sakthivel N."/>
            <person name="Park S."/>
            <person name="Jayachandran S."/>
        </authorList>
    </citation>
    <scope>NUCLEOTIDE SEQUENCE [LARGE SCALE GENOMIC DNA]</scope>
    <source>
        <strain evidence="1 2">SK03</strain>
    </source>
</reference>
<proteinExistence type="predicted"/>
<name>A0A246S0N4_9GAMM</name>
<evidence type="ECO:0000313" key="2">
    <source>
        <dbReference type="Proteomes" id="UP000197334"/>
    </source>
</evidence>
<evidence type="ECO:0000313" key="1">
    <source>
        <dbReference type="EMBL" id="OWV29973.1"/>
    </source>
</evidence>
<gene>
    <name evidence="1" type="ORF">JI62_09590</name>
</gene>
<dbReference type="Pfam" id="PF05988">
    <property type="entry name" value="DUF899"/>
    <property type="match status" value="1"/>
</dbReference>
<organism evidence="1 2">
    <name type="scientific">Halomonas campaniensis</name>
    <dbReference type="NCBI Taxonomy" id="213554"/>
    <lineage>
        <taxon>Bacteria</taxon>
        <taxon>Pseudomonadati</taxon>
        <taxon>Pseudomonadota</taxon>
        <taxon>Gammaproteobacteria</taxon>
        <taxon>Oceanospirillales</taxon>
        <taxon>Halomonadaceae</taxon>
        <taxon>Halomonas</taxon>
    </lineage>
</organism>
<dbReference type="Proteomes" id="UP000197334">
    <property type="component" value="Unassembled WGS sequence"/>
</dbReference>
<protein>
    <submittedName>
        <fullName evidence="1">Thioredoxin</fullName>
    </submittedName>
</protein>
<sequence>MSQIESPRVVSKEEWLQARKAHLKNEKALTRMRDLVARERRDLPWVKIEKEYVFATLEGKKTLAELFGTNSQLVIHHFMFGPDWNAGCPSCSLEADHAEGAIVHLANHDVSYVRVSRAPLEKLEAYRRRMGWTATWASSQGSDFNFDFQVSFAREDLEAGRLYYNYQAIEDPKYFSEELPGLSVFYRDESGSVFHTYSSYARGNEEVIGAFVYLDITPKGRNEKEIMDWVRRHDEYDASPANVSCHSC</sequence>
<dbReference type="AlphaFoldDB" id="A0A246S0N4"/>
<accession>A0A246S0N4</accession>
<dbReference type="RefSeq" id="WP_088699961.1">
    <property type="nucleotide sequence ID" value="NZ_JPUA01000026.1"/>
</dbReference>
<dbReference type="EMBL" id="JPUA01000026">
    <property type="protein sequence ID" value="OWV29973.1"/>
    <property type="molecule type" value="Genomic_DNA"/>
</dbReference>
<comment type="caution">
    <text evidence="1">The sequence shown here is derived from an EMBL/GenBank/DDBJ whole genome shotgun (WGS) entry which is preliminary data.</text>
</comment>
<dbReference type="InterPro" id="IPR010296">
    <property type="entry name" value="DUF899_thioredox"/>
</dbReference>